<evidence type="ECO:0008006" key="3">
    <source>
        <dbReference type="Google" id="ProtNLM"/>
    </source>
</evidence>
<dbReference type="RefSeq" id="WP_005623201.1">
    <property type="nucleotide sequence ID" value="NZ_GL831080.1"/>
</dbReference>
<evidence type="ECO:0000313" key="2">
    <source>
        <dbReference type="Proteomes" id="UP000005467"/>
    </source>
</evidence>
<dbReference type="Proteomes" id="UP000005467">
    <property type="component" value="Unassembled WGS sequence"/>
</dbReference>
<dbReference type="PANTHER" id="PTHR34227:SF12">
    <property type="entry name" value="CHAPERONE PROTEIN YCDY"/>
    <property type="match status" value="1"/>
</dbReference>
<dbReference type="Gene3D" id="1.10.3480.10">
    <property type="entry name" value="TorD-like"/>
    <property type="match status" value="1"/>
</dbReference>
<organism evidence="1 2">
    <name type="scientific">Actinobacillus ureae ATCC 25976</name>
    <dbReference type="NCBI Taxonomy" id="887324"/>
    <lineage>
        <taxon>Bacteria</taxon>
        <taxon>Pseudomonadati</taxon>
        <taxon>Pseudomonadota</taxon>
        <taxon>Gammaproteobacteria</taxon>
        <taxon>Pasteurellales</taxon>
        <taxon>Pasteurellaceae</taxon>
        <taxon>Actinobacillus</taxon>
    </lineage>
</organism>
<dbReference type="AlphaFoldDB" id="E8KHS8"/>
<protein>
    <recommendedName>
        <fullName evidence="3">Cytoplasmic chaperone TorD</fullName>
    </recommendedName>
</protein>
<dbReference type="InterPro" id="IPR050289">
    <property type="entry name" value="TorD/DmsD_chaperones"/>
</dbReference>
<comment type="caution">
    <text evidence="1">The sequence shown here is derived from an EMBL/GenBank/DDBJ whole genome shotgun (WGS) entry which is preliminary data.</text>
</comment>
<dbReference type="PANTHER" id="PTHR34227">
    <property type="entry name" value="CHAPERONE PROTEIN YCDY"/>
    <property type="match status" value="1"/>
</dbReference>
<keyword evidence="2" id="KW-1185">Reference proteome</keyword>
<evidence type="ECO:0000313" key="1">
    <source>
        <dbReference type="EMBL" id="EFX91545.1"/>
    </source>
</evidence>
<sequence>MSETTINDFSLLCRLFGNLFYRSPTDPILAGTFAWLAQGGLRQQWAQWALSTDAQSELALTTLEKNANPTQLQASYQALFGEEGAIATTISAYKIAVEDFINFRQTRAMPELDKPDHVALLLLTASWIEDNLDSSAAQQAFFEQFLLPCAAKFLGQIEAHDSGFYKALAQLCRDALSAMADELEELSEQESE</sequence>
<reference evidence="1 2" key="1">
    <citation type="submission" date="2011-01" db="EMBL/GenBank/DDBJ databases">
        <authorList>
            <person name="Muzny D."/>
            <person name="Qin X."/>
            <person name="Deng J."/>
            <person name="Jiang H."/>
            <person name="Liu Y."/>
            <person name="Qu J."/>
            <person name="Song X.-Z."/>
            <person name="Zhang L."/>
            <person name="Thornton R."/>
            <person name="Coyle M."/>
            <person name="Francisco L."/>
            <person name="Jackson L."/>
            <person name="Javaid M."/>
            <person name="Korchina V."/>
            <person name="Kovar C."/>
            <person name="Mata R."/>
            <person name="Mathew T."/>
            <person name="Ngo R."/>
            <person name="Nguyen L."/>
            <person name="Nguyen N."/>
            <person name="Okwuonu G."/>
            <person name="Ongeri F."/>
            <person name="Pham C."/>
            <person name="Simmons D."/>
            <person name="Wilczek-Boney K."/>
            <person name="Hale W."/>
            <person name="Jakkamsetti A."/>
            <person name="Pham P."/>
            <person name="Ruth R."/>
            <person name="San Lucas F."/>
            <person name="Warren J."/>
            <person name="Zhang J."/>
            <person name="Zhao Z."/>
            <person name="Zhou C."/>
            <person name="Zhu D."/>
            <person name="Lee S."/>
            <person name="Bess C."/>
            <person name="Blankenburg K."/>
            <person name="Forbes L."/>
            <person name="Fu Q."/>
            <person name="Gubbala S."/>
            <person name="Hirani K."/>
            <person name="Jayaseelan J.C."/>
            <person name="Lara F."/>
            <person name="Munidasa M."/>
            <person name="Palculict T."/>
            <person name="Patil S."/>
            <person name="Pu L.-L."/>
            <person name="Saada N."/>
            <person name="Tang L."/>
            <person name="Weissenberger G."/>
            <person name="Zhu Y."/>
            <person name="Hemphill L."/>
            <person name="Shang Y."/>
            <person name="Youmans B."/>
            <person name="Ayvaz T."/>
            <person name="Ross M."/>
            <person name="Santibanez J."/>
            <person name="Aqrawi P."/>
            <person name="Gross S."/>
            <person name="Joshi V."/>
            <person name="Fowler G."/>
            <person name="Nazareth L."/>
            <person name="Reid J."/>
            <person name="Worley K."/>
            <person name="Petrosino J."/>
            <person name="Highlander S."/>
            <person name="Gibbs R."/>
        </authorList>
    </citation>
    <scope>NUCLEOTIDE SEQUENCE [LARGE SCALE GENOMIC DNA]</scope>
    <source>
        <strain evidence="1 2">ATCC 25976</strain>
    </source>
</reference>
<proteinExistence type="predicted"/>
<dbReference type="HOGENOM" id="CLU_077650_7_2_6"/>
<accession>E8KHS8</accession>
<gene>
    <name evidence="1" type="ORF">HMPREF0027_1395</name>
</gene>
<dbReference type="PIRSF" id="PIRSF004690">
    <property type="entry name" value="DmsD"/>
    <property type="match status" value="1"/>
</dbReference>
<dbReference type="InterPro" id="IPR026269">
    <property type="entry name" value="DmsD-type"/>
</dbReference>
<dbReference type="InterPro" id="IPR036411">
    <property type="entry name" value="TorD-like_sf"/>
</dbReference>
<name>E8KHS8_9PAST</name>
<dbReference type="EMBL" id="AEVG01000099">
    <property type="protein sequence ID" value="EFX91545.1"/>
    <property type="molecule type" value="Genomic_DNA"/>
</dbReference>
<dbReference type="SUPFAM" id="SSF89155">
    <property type="entry name" value="TorD-like"/>
    <property type="match status" value="1"/>
</dbReference>